<dbReference type="PANTHER" id="PTHR48100">
    <property type="entry name" value="BROAD-SPECIFICITY PHOSPHATASE YOR283W-RELATED"/>
    <property type="match status" value="1"/>
</dbReference>
<comment type="caution">
    <text evidence="1">The sequence shown here is derived from an EMBL/GenBank/DDBJ whole genome shotgun (WGS) entry which is preliminary data.</text>
</comment>
<keyword evidence="2" id="KW-1185">Reference proteome</keyword>
<dbReference type="Proteomes" id="UP000315759">
    <property type="component" value="Unassembled WGS sequence"/>
</dbReference>
<dbReference type="RefSeq" id="WP_142551425.1">
    <property type="nucleotide sequence ID" value="NZ_VIFX01000007.1"/>
</dbReference>
<protein>
    <submittedName>
        <fullName evidence="1">Histidine phosphatase family protein</fullName>
    </submittedName>
</protein>
<dbReference type="InterPro" id="IPR029033">
    <property type="entry name" value="His_PPase_superfam"/>
</dbReference>
<dbReference type="CDD" id="cd07067">
    <property type="entry name" value="HP_PGM_like"/>
    <property type="match status" value="1"/>
</dbReference>
<dbReference type="InterPro" id="IPR050275">
    <property type="entry name" value="PGM_Phosphatase"/>
</dbReference>
<proteinExistence type="predicted"/>
<dbReference type="InterPro" id="IPR013078">
    <property type="entry name" value="His_Pase_superF_clade-1"/>
</dbReference>
<evidence type="ECO:0000313" key="1">
    <source>
        <dbReference type="EMBL" id="TQR87175.1"/>
    </source>
</evidence>
<sequence>MRTVLVVVHPEATHHVEGIVGGWYDSDLTAVGRRDAETVAVAVRNAIPGDAPVDVFSSDLIRCRRTAEAIATPLGVTPSFDRRLREKSYGIAGGRPQSWLESRFVPPPPTGERMHHDEGVDGAETKAVFAERIYAVMDDVLARPVQWQVIVTHGFALTYVVAAWIGMPVEALGYVAFRAGPGSITTLHEDDHFHNRSVVTLGGTEHLRST</sequence>
<dbReference type="PANTHER" id="PTHR48100:SF1">
    <property type="entry name" value="HISTIDINE PHOSPHATASE FAMILY PROTEIN-RELATED"/>
    <property type="match status" value="1"/>
</dbReference>
<accession>A0A544W4L6</accession>
<dbReference type="Pfam" id="PF00300">
    <property type="entry name" value="His_Phos_1"/>
    <property type="match status" value="1"/>
</dbReference>
<dbReference type="SMART" id="SM00855">
    <property type="entry name" value="PGAM"/>
    <property type="match status" value="1"/>
</dbReference>
<dbReference type="GO" id="GO:0005737">
    <property type="term" value="C:cytoplasm"/>
    <property type="evidence" value="ECO:0007669"/>
    <property type="project" value="TreeGrafter"/>
</dbReference>
<evidence type="ECO:0000313" key="2">
    <source>
        <dbReference type="Proteomes" id="UP000315759"/>
    </source>
</evidence>
<dbReference type="Gene3D" id="3.40.50.1240">
    <property type="entry name" value="Phosphoglycerate mutase-like"/>
    <property type="match status" value="1"/>
</dbReference>
<reference evidence="1 2" key="1">
    <citation type="submission" date="2018-10" db="EMBL/GenBank/DDBJ databases">
        <title>Draft genome of Mycobacterium hodleri strain B.</title>
        <authorList>
            <person name="Amande T.J."/>
            <person name="Mcgenity T.J."/>
        </authorList>
    </citation>
    <scope>NUCLEOTIDE SEQUENCE [LARGE SCALE GENOMIC DNA]</scope>
    <source>
        <strain evidence="1 2">B</strain>
    </source>
</reference>
<dbReference type="EMBL" id="VIFX01000007">
    <property type="protein sequence ID" value="TQR87175.1"/>
    <property type="molecule type" value="Genomic_DNA"/>
</dbReference>
<dbReference type="GO" id="GO:0016791">
    <property type="term" value="F:phosphatase activity"/>
    <property type="evidence" value="ECO:0007669"/>
    <property type="project" value="TreeGrafter"/>
</dbReference>
<dbReference type="SUPFAM" id="SSF53254">
    <property type="entry name" value="Phosphoglycerate mutase-like"/>
    <property type="match status" value="1"/>
</dbReference>
<organism evidence="1 2">
    <name type="scientific">Mycolicibacterium hodleri</name>
    <dbReference type="NCBI Taxonomy" id="49897"/>
    <lineage>
        <taxon>Bacteria</taxon>
        <taxon>Bacillati</taxon>
        <taxon>Actinomycetota</taxon>
        <taxon>Actinomycetes</taxon>
        <taxon>Mycobacteriales</taxon>
        <taxon>Mycobacteriaceae</taxon>
        <taxon>Mycolicibacterium</taxon>
    </lineage>
</organism>
<dbReference type="AlphaFoldDB" id="A0A544W4L6"/>
<gene>
    <name evidence="1" type="ORF">D8S82_07175</name>
</gene>
<name>A0A544W4L6_9MYCO</name>